<feature type="non-terminal residue" evidence="2">
    <location>
        <position position="1"/>
    </location>
</feature>
<feature type="transmembrane region" description="Helical" evidence="1">
    <location>
        <begin position="71"/>
        <end position="93"/>
    </location>
</feature>
<feature type="transmembrane region" description="Helical" evidence="1">
    <location>
        <begin position="6"/>
        <end position="27"/>
    </location>
</feature>
<evidence type="ECO:0000256" key="1">
    <source>
        <dbReference type="SAM" id="Phobius"/>
    </source>
</evidence>
<sequence length="165" mass="19578">TFITHDYNISLFIDVFSFNFLCIIYVLKYNVVYFNSNHVKNLFDQIQCDWNSIKNVDEQKIIKKYALKTRFYAIFSGSIVYPGTFIFILFVYMPDFLNIISPLDEPRPRQLPAQVELFIDQEKYFYLFSLIFTITAFLGMTVLMATENMYMILVQHACALFELTR</sequence>
<gene>
    <name evidence="2" type="ORF">ALC53_04729</name>
</gene>
<organism evidence="2 3">
    <name type="scientific">Atta colombica</name>
    <dbReference type="NCBI Taxonomy" id="520822"/>
    <lineage>
        <taxon>Eukaryota</taxon>
        <taxon>Metazoa</taxon>
        <taxon>Ecdysozoa</taxon>
        <taxon>Arthropoda</taxon>
        <taxon>Hexapoda</taxon>
        <taxon>Insecta</taxon>
        <taxon>Pterygota</taxon>
        <taxon>Neoptera</taxon>
        <taxon>Endopterygota</taxon>
        <taxon>Hymenoptera</taxon>
        <taxon>Apocrita</taxon>
        <taxon>Aculeata</taxon>
        <taxon>Formicoidea</taxon>
        <taxon>Formicidae</taxon>
        <taxon>Myrmicinae</taxon>
        <taxon>Atta</taxon>
    </lineage>
</organism>
<keyword evidence="1" id="KW-0812">Transmembrane</keyword>
<feature type="transmembrane region" description="Helical" evidence="1">
    <location>
        <begin position="124"/>
        <end position="145"/>
    </location>
</feature>
<name>A0A195BJX0_9HYME</name>
<dbReference type="STRING" id="520822.A0A195BJX0"/>
<keyword evidence="3" id="KW-1185">Reference proteome</keyword>
<evidence type="ECO:0000313" key="3">
    <source>
        <dbReference type="Proteomes" id="UP000078540"/>
    </source>
</evidence>
<dbReference type="AlphaFoldDB" id="A0A195BJX0"/>
<reference evidence="2 3" key="1">
    <citation type="submission" date="2015-09" db="EMBL/GenBank/DDBJ databases">
        <title>Atta colombica WGS genome.</title>
        <authorList>
            <person name="Nygaard S."/>
            <person name="Hu H."/>
            <person name="Boomsma J."/>
            <person name="Zhang G."/>
        </authorList>
    </citation>
    <scope>NUCLEOTIDE SEQUENCE [LARGE SCALE GENOMIC DNA]</scope>
    <source>
        <strain evidence="2">Treedump-2</strain>
        <tissue evidence="2">Whole body</tissue>
    </source>
</reference>
<protein>
    <submittedName>
        <fullName evidence="2">Uncharacterized protein</fullName>
    </submittedName>
</protein>
<keyword evidence="1" id="KW-1133">Transmembrane helix</keyword>
<accession>A0A195BJX0</accession>
<keyword evidence="1" id="KW-0472">Membrane</keyword>
<proteinExistence type="predicted"/>
<dbReference type="EMBL" id="KQ976453">
    <property type="protein sequence ID" value="KYM85486.1"/>
    <property type="molecule type" value="Genomic_DNA"/>
</dbReference>
<dbReference type="Proteomes" id="UP000078540">
    <property type="component" value="Unassembled WGS sequence"/>
</dbReference>
<evidence type="ECO:0000313" key="2">
    <source>
        <dbReference type="EMBL" id="KYM85486.1"/>
    </source>
</evidence>